<dbReference type="FunFam" id="1.25.40.10:FF:000344">
    <property type="entry name" value="Pentatricopeptide repeat-containing protein"/>
    <property type="match status" value="1"/>
</dbReference>
<reference evidence="3 4" key="1">
    <citation type="submission" date="2021-08" db="EMBL/GenBank/DDBJ databases">
        <title>WGS assembly of Ceratopteris richardii.</title>
        <authorList>
            <person name="Marchant D.B."/>
            <person name="Chen G."/>
            <person name="Jenkins J."/>
            <person name="Shu S."/>
            <person name="Leebens-Mack J."/>
            <person name="Grimwood J."/>
            <person name="Schmutz J."/>
            <person name="Soltis P."/>
            <person name="Soltis D."/>
            <person name="Chen Z.-H."/>
        </authorList>
    </citation>
    <scope>NUCLEOTIDE SEQUENCE [LARGE SCALE GENOMIC DNA]</scope>
    <source>
        <strain evidence="3">Whitten #5841</strain>
        <tissue evidence="3">Leaf</tissue>
    </source>
</reference>
<dbReference type="PROSITE" id="PS51375">
    <property type="entry name" value="PPR"/>
    <property type="match status" value="4"/>
</dbReference>
<name>A0A8T2RIG2_CERRI</name>
<feature type="repeat" description="PPR" evidence="2">
    <location>
        <begin position="202"/>
        <end position="236"/>
    </location>
</feature>
<comment type="caution">
    <text evidence="3">The sequence shown here is derived from an EMBL/GenBank/DDBJ whole genome shotgun (WGS) entry which is preliminary data.</text>
</comment>
<dbReference type="PANTHER" id="PTHR24015">
    <property type="entry name" value="OS07G0578800 PROTEIN-RELATED"/>
    <property type="match status" value="1"/>
</dbReference>
<gene>
    <name evidence="3" type="ORF">KP509_27G053200</name>
</gene>
<dbReference type="Pfam" id="PF13041">
    <property type="entry name" value="PPR_2"/>
    <property type="match status" value="4"/>
</dbReference>
<dbReference type="FunFam" id="1.25.40.10:FF:000031">
    <property type="entry name" value="Pentatricopeptide repeat-containing protein mitochondrial"/>
    <property type="match status" value="1"/>
</dbReference>
<dbReference type="GO" id="GO:0048731">
    <property type="term" value="P:system development"/>
    <property type="evidence" value="ECO:0007669"/>
    <property type="project" value="UniProtKB-ARBA"/>
</dbReference>
<dbReference type="AlphaFoldDB" id="A0A8T2RIG2"/>
<dbReference type="OrthoDB" id="411857at2759"/>
<proteinExistence type="predicted"/>
<accession>A0A8T2RIG2</accession>
<dbReference type="InterPro" id="IPR002885">
    <property type="entry name" value="PPR_rpt"/>
</dbReference>
<keyword evidence="1" id="KW-0677">Repeat</keyword>
<dbReference type="Proteomes" id="UP000825935">
    <property type="component" value="Chromosome 27"/>
</dbReference>
<feature type="repeat" description="PPR" evidence="2">
    <location>
        <begin position="404"/>
        <end position="438"/>
    </location>
</feature>
<evidence type="ECO:0000313" key="3">
    <source>
        <dbReference type="EMBL" id="KAH7295517.1"/>
    </source>
</evidence>
<dbReference type="EMBL" id="CM035432">
    <property type="protein sequence ID" value="KAH7295517.1"/>
    <property type="molecule type" value="Genomic_DNA"/>
</dbReference>
<dbReference type="GO" id="GO:0003723">
    <property type="term" value="F:RNA binding"/>
    <property type="evidence" value="ECO:0007669"/>
    <property type="project" value="InterPro"/>
</dbReference>
<dbReference type="PANTHER" id="PTHR24015:SF548">
    <property type="entry name" value="OS08G0340900 PROTEIN"/>
    <property type="match status" value="1"/>
</dbReference>
<feature type="repeat" description="PPR" evidence="2">
    <location>
        <begin position="303"/>
        <end position="337"/>
    </location>
</feature>
<feature type="repeat" description="PPR" evidence="2">
    <location>
        <begin position="505"/>
        <end position="539"/>
    </location>
</feature>
<evidence type="ECO:0000256" key="2">
    <source>
        <dbReference type="PROSITE-ProRule" id="PRU00708"/>
    </source>
</evidence>
<evidence type="ECO:0000256" key="1">
    <source>
        <dbReference type="ARBA" id="ARBA00022737"/>
    </source>
</evidence>
<dbReference type="FunFam" id="1.25.40.10:FF:000158">
    <property type="entry name" value="pentatricopeptide repeat-containing protein At2g33680"/>
    <property type="match status" value="1"/>
</dbReference>
<dbReference type="NCBIfam" id="TIGR00756">
    <property type="entry name" value="PPR"/>
    <property type="match status" value="4"/>
</dbReference>
<organism evidence="3 4">
    <name type="scientific">Ceratopteris richardii</name>
    <name type="common">Triangle waterfern</name>
    <dbReference type="NCBI Taxonomy" id="49495"/>
    <lineage>
        <taxon>Eukaryota</taxon>
        <taxon>Viridiplantae</taxon>
        <taxon>Streptophyta</taxon>
        <taxon>Embryophyta</taxon>
        <taxon>Tracheophyta</taxon>
        <taxon>Polypodiopsida</taxon>
        <taxon>Polypodiidae</taxon>
        <taxon>Polypodiales</taxon>
        <taxon>Pteridineae</taxon>
        <taxon>Pteridaceae</taxon>
        <taxon>Parkerioideae</taxon>
        <taxon>Ceratopteris</taxon>
    </lineage>
</organism>
<evidence type="ECO:0008006" key="5">
    <source>
        <dbReference type="Google" id="ProtNLM"/>
    </source>
</evidence>
<dbReference type="GO" id="GO:0009451">
    <property type="term" value="P:RNA modification"/>
    <property type="evidence" value="ECO:0007669"/>
    <property type="project" value="InterPro"/>
</dbReference>
<dbReference type="Gene3D" id="1.25.40.10">
    <property type="entry name" value="Tetratricopeptide repeat domain"/>
    <property type="match status" value="5"/>
</dbReference>
<dbReference type="InterPro" id="IPR011990">
    <property type="entry name" value="TPR-like_helical_dom_sf"/>
</dbReference>
<protein>
    <recommendedName>
        <fullName evidence="5">Pentatricopeptide repeat-containing protein</fullName>
    </recommendedName>
</protein>
<sequence length="670" mass="74845">MFGENVGVNGKQTSWKLSRLKETCRHHIVSLEAIDHVCHFVDECRRVKDISLIMTLSIHIQSLGLEAHKLIGNEFMCLLIDVGCLHDAQRTFNKLPYPDDSSWNALIKAYARCGEERYAFYIYRTIFGHSMVKVSSSTFVALAKACVELNDIELCNILYSDIMRKGLLDTDIFLGTAIVDMYAKCGSLAMAQEVFDSLPEKDVVSWTTLITGCVQQDISDDALYYFEKMQQQGIPPDDITFACCLQACNIVGDIEKGQAVHMDIVQKGMERDVFIGNVLIDLYSCCGLIEDAEEIFNKLPGYDVVSWNTLIAGYVENCMYKEALSKFLIMKEQGLCPEAVTLVSVLKACGGIGDINNGQHIQSDVVKHNLEKNAFIASALVDMYIRCGFLEKAQEVLLSSPIQDIVGWTALITGYTENGEFEKTFNAFETIHRKGILPVTATYGSILRVCTSLVTLDKGLEIHAEVTSRGLEDDFIVSGTLLGMYSRCACLFESQQMFEKLPVKDAVSWTTLIAGYAFLGDIERAFSVVDQMLVEGFEPNSAIYGQILNAYNHRGLVDEGQMFFIGIIRVLGIVPTSEHYTCLIDLFSRAGQIDTAALVLKHMVCHPSCIAWHVILGACQKWNNVEVGKEAFKNAVLLDEYDHIPYVAISNIYADAIFEDDLHFLEVQYM</sequence>
<evidence type="ECO:0000313" key="4">
    <source>
        <dbReference type="Proteomes" id="UP000825935"/>
    </source>
</evidence>
<dbReference type="InterPro" id="IPR046960">
    <property type="entry name" value="PPR_At4g14850-like_plant"/>
</dbReference>
<keyword evidence="4" id="KW-1185">Reference proteome</keyword>
<dbReference type="Pfam" id="PF01535">
    <property type="entry name" value="PPR"/>
    <property type="match status" value="3"/>
</dbReference>